<evidence type="ECO:0000259" key="8">
    <source>
        <dbReference type="Pfam" id="PF01545"/>
    </source>
</evidence>
<dbReference type="SUPFAM" id="SSF160240">
    <property type="entry name" value="Cation efflux protein cytoplasmic domain-like"/>
    <property type="match status" value="1"/>
</dbReference>
<evidence type="ECO:0000256" key="7">
    <source>
        <dbReference type="SAM" id="Phobius"/>
    </source>
</evidence>
<feature type="transmembrane region" description="Helical" evidence="7">
    <location>
        <begin position="83"/>
        <end position="100"/>
    </location>
</feature>
<gene>
    <name evidence="10" type="ORF">DealDRAFT_2116</name>
</gene>
<keyword evidence="4 7" id="KW-0812">Transmembrane</keyword>
<dbReference type="InterPro" id="IPR027469">
    <property type="entry name" value="Cation_efflux_TMD_sf"/>
</dbReference>
<dbReference type="InterPro" id="IPR058533">
    <property type="entry name" value="Cation_efflux_TM"/>
</dbReference>
<keyword evidence="5 7" id="KW-1133">Transmembrane helix</keyword>
<feature type="transmembrane region" description="Helical" evidence="7">
    <location>
        <begin position="163"/>
        <end position="180"/>
    </location>
</feature>
<keyword evidence="3" id="KW-0813">Transport</keyword>
<keyword evidence="11" id="KW-1185">Reference proteome</keyword>
<evidence type="ECO:0000256" key="6">
    <source>
        <dbReference type="ARBA" id="ARBA00023136"/>
    </source>
</evidence>
<dbReference type="FunFam" id="1.20.1510.10:FF:000006">
    <property type="entry name" value="Divalent cation efflux transporter"/>
    <property type="match status" value="1"/>
</dbReference>
<feature type="domain" description="Cation efflux protein transmembrane" evidence="8">
    <location>
        <begin position="16"/>
        <end position="215"/>
    </location>
</feature>
<dbReference type="InterPro" id="IPR050291">
    <property type="entry name" value="CDF_Transporter"/>
</dbReference>
<evidence type="ECO:0000256" key="3">
    <source>
        <dbReference type="ARBA" id="ARBA00022448"/>
    </source>
</evidence>
<evidence type="ECO:0000256" key="1">
    <source>
        <dbReference type="ARBA" id="ARBA00004141"/>
    </source>
</evidence>
<protein>
    <submittedName>
        <fullName evidence="10">Cation diffusion facilitator family transporter</fullName>
    </submittedName>
</protein>
<evidence type="ECO:0000256" key="4">
    <source>
        <dbReference type="ARBA" id="ARBA00022692"/>
    </source>
</evidence>
<dbReference type="OrthoDB" id="9806522at2"/>
<dbReference type="AlphaFoldDB" id="C0GI07"/>
<proteinExistence type="inferred from homology"/>
<dbReference type="EMBL" id="ACJM01000010">
    <property type="protein sequence ID" value="EEG77081.1"/>
    <property type="molecule type" value="Genomic_DNA"/>
</dbReference>
<organism evidence="10 11">
    <name type="scientific">Dethiobacter alkaliphilus AHT 1</name>
    <dbReference type="NCBI Taxonomy" id="555088"/>
    <lineage>
        <taxon>Bacteria</taxon>
        <taxon>Bacillati</taxon>
        <taxon>Bacillota</taxon>
        <taxon>Dethiobacteria</taxon>
        <taxon>Dethiobacterales</taxon>
        <taxon>Dethiobacteraceae</taxon>
        <taxon>Dethiobacter</taxon>
    </lineage>
</organism>
<dbReference type="PANTHER" id="PTHR43840:SF15">
    <property type="entry name" value="MITOCHONDRIAL METAL TRANSPORTER 1-RELATED"/>
    <property type="match status" value="1"/>
</dbReference>
<keyword evidence="6 7" id="KW-0472">Membrane</keyword>
<accession>C0GI07</accession>
<name>C0GI07_DETAL</name>
<dbReference type="GO" id="GO:0008324">
    <property type="term" value="F:monoatomic cation transmembrane transporter activity"/>
    <property type="evidence" value="ECO:0007669"/>
    <property type="project" value="InterPro"/>
</dbReference>
<dbReference type="Pfam" id="PF01545">
    <property type="entry name" value="Cation_efflux"/>
    <property type="match status" value="1"/>
</dbReference>
<comment type="caution">
    <text evidence="10">The sequence shown here is derived from an EMBL/GenBank/DDBJ whole genome shotgun (WGS) entry which is preliminary data.</text>
</comment>
<sequence>MHKEIYRGRKARKVALVGFLLNSVLAAFKILAGIIGSSGAVLADGVHSISDFFTDIVVIVGFKITERPEDDCHNYGHGKYESLAAVAISLFLVVVGFQLLRNGLANIVSAAQGEVLPRPGGIALAAAVISIIIKEFLFRYTLNVGKKIKSSVVIANAWHHRSDTYSSFGVLLGVGGAFFLGQRWIILDPIASVMVSLLIFKVAIDTIRPALEELVETSLNEDEIDRIEKTISNHPGVIDFHQLRTRRIGTKAAIEFHLVLDAEKELTSAHEVATAIENKLKSYFTEDSIITIHLEPDISKTR</sequence>
<dbReference type="NCBIfam" id="TIGR01297">
    <property type="entry name" value="CDF"/>
    <property type="match status" value="1"/>
</dbReference>
<evidence type="ECO:0000313" key="10">
    <source>
        <dbReference type="EMBL" id="EEG77081.1"/>
    </source>
</evidence>
<dbReference type="PANTHER" id="PTHR43840">
    <property type="entry name" value="MITOCHONDRIAL METAL TRANSPORTER 1-RELATED"/>
    <property type="match status" value="1"/>
</dbReference>
<dbReference type="eggNOG" id="COG0053">
    <property type="taxonomic scope" value="Bacteria"/>
</dbReference>
<feature type="transmembrane region" description="Helical" evidence="7">
    <location>
        <begin position="42"/>
        <end position="62"/>
    </location>
</feature>
<dbReference type="Proteomes" id="UP000006443">
    <property type="component" value="Unassembled WGS sequence"/>
</dbReference>
<dbReference type="SUPFAM" id="SSF161111">
    <property type="entry name" value="Cation efflux protein transmembrane domain-like"/>
    <property type="match status" value="1"/>
</dbReference>
<evidence type="ECO:0000256" key="2">
    <source>
        <dbReference type="ARBA" id="ARBA00008114"/>
    </source>
</evidence>
<evidence type="ECO:0000256" key="5">
    <source>
        <dbReference type="ARBA" id="ARBA00022989"/>
    </source>
</evidence>
<comment type="similarity">
    <text evidence="2">Belongs to the cation diffusion facilitator (CDF) transporter (TC 2.A.4) family.</text>
</comment>
<evidence type="ECO:0000259" key="9">
    <source>
        <dbReference type="Pfam" id="PF16916"/>
    </source>
</evidence>
<dbReference type="InterPro" id="IPR027470">
    <property type="entry name" value="Cation_efflux_CTD"/>
</dbReference>
<dbReference type="InterPro" id="IPR002524">
    <property type="entry name" value="Cation_efflux"/>
</dbReference>
<comment type="subcellular location">
    <subcellularLocation>
        <location evidence="1">Membrane</location>
        <topology evidence="1">Multi-pass membrane protein</topology>
    </subcellularLocation>
</comment>
<evidence type="ECO:0000313" key="11">
    <source>
        <dbReference type="Proteomes" id="UP000006443"/>
    </source>
</evidence>
<dbReference type="GO" id="GO:0016020">
    <property type="term" value="C:membrane"/>
    <property type="evidence" value="ECO:0007669"/>
    <property type="project" value="UniProtKB-SubCell"/>
</dbReference>
<feature type="domain" description="Cation efflux protein cytoplasmic" evidence="9">
    <location>
        <begin position="220"/>
        <end position="296"/>
    </location>
</feature>
<feature type="transmembrane region" description="Helical" evidence="7">
    <location>
        <begin position="120"/>
        <end position="142"/>
    </location>
</feature>
<dbReference type="Gene3D" id="3.30.70.1350">
    <property type="entry name" value="Cation efflux protein, cytoplasmic domain"/>
    <property type="match status" value="1"/>
</dbReference>
<dbReference type="Pfam" id="PF16916">
    <property type="entry name" value="ZT_dimer"/>
    <property type="match status" value="1"/>
</dbReference>
<reference evidence="10 11" key="1">
    <citation type="submission" date="2009-02" db="EMBL/GenBank/DDBJ databases">
        <title>Sequencing of the draft genome and assembly of Dethiobacter alkaliphilus AHT 1.</title>
        <authorList>
            <consortium name="US DOE Joint Genome Institute (JGI-PGF)"/>
            <person name="Lucas S."/>
            <person name="Copeland A."/>
            <person name="Lapidus A."/>
            <person name="Glavina del Rio T."/>
            <person name="Dalin E."/>
            <person name="Tice H."/>
            <person name="Bruce D."/>
            <person name="Goodwin L."/>
            <person name="Pitluck S."/>
            <person name="Larimer F."/>
            <person name="Land M.L."/>
            <person name="Hauser L."/>
            <person name="Muyzer G."/>
        </authorList>
    </citation>
    <scope>NUCLEOTIDE SEQUENCE [LARGE SCALE GENOMIC DNA]</scope>
    <source>
        <strain evidence="10 11">AHT 1</strain>
    </source>
</reference>
<dbReference type="InterPro" id="IPR036837">
    <property type="entry name" value="Cation_efflux_CTD_sf"/>
</dbReference>
<dbReference type="Gene3D" id="1.20.1510.10">
    <property type="entry name" value="Cation efflux protein transmembrane domain"/>
    <property type="match status" value="1"/>
</dbReference>
<dbReference type="STRING" id="555088.DealDRAFT_2116"/>